<dbReference type="RefSeq" id="XP_017770535.1">
    <property type="nucleotide sequence ID" value="XM_017915046.1"/>
</dbReference>
<evidence type="ECO:0000259" key="1">
    <source>
        <dbReference type="Pfam" id="PF13349"/>
    </source>
</evidence>
<evidence type="ECO:0000313" key="3">
    <source>
        <dbReference type="RefSeq" id="XP_017770535.1"/>
    </source>
</evidence>
<evidence type="ECO:0000313" key="2">
    <source>
        <dbReference type="Proteomes" id="UP000695000"/>
    </source>
</evidence>
<sequence>MLKIVRPLVYLATRTYCKNPAQLKYTVSPTCHLNVTLPYKTVVKPLDPLDHPNNDKVIINCPDHKDIIVNQIDTTINIQNQSSEFKNNVLCEIIAPITANLNITTVGDLTVGNFCGDAMRLFSDKGHVTIGKSKNEYITAKTNDGNIVTDGDVQAAKVVLKSTKGDIVTNKLKCLGLHLESNSGKIVTSSSYCDESYFVTKTGTLDLQNVHKNSKILMGDNGILNMVGFDGVLDVAMQKGSANIHISRLDKNSRIVIHEEGTMTLCVSEELLQSTCIEISSRCCEVQEGIEHHEDEETGFISIKPKGDKLENVKLVVTCPKSLVNVKVANWSEMMQKIIQNKAQIN</sequence>
<keyword evidence="2" id="KW-1185">Reference proteome</keyword>
<dbReference type="Proteomes" id="UP000695000">
    <property type="component" value="Unplaced"/>
</dbReference>
<protein>
    <submittedName>
        <fullName evidence="3">Protein FAM185A-like</fullName>
    </submittedName>
</protein>
<dbReference type="GeneID" id="108558211"/>
<reference evidence="3" key="1">
    <citation type="submission" date="2025-08" db="UniProtKB">
        <authorList>
            <consortium name="RefSeq"/>
        </authorList>
    </citation>
    <scope>IDENTIFICATION</scope>
    <source>
        <tissue evidence="3">Whole Larva</tissue>
    </source>
</reference>
<proteinExistence type="predicted"/>
<dbReference type="PANTHER" id="PTHR34094:SF1">
    <property type="entry name" value="PROTEIN FAM185A"/>
    <property type="match status" value="1"/>
</dbReference>
<dbReference type="Pfam" id="PF13349">
    <property type="entry name" value="DUF4097"/>
    <property type="match status" value="1"/>
</dbReference>
<organism evidence="2 3">
    <name type="scientific">Nicrophorus vespilloides</name>
    <name type="common">Boreal carrion beetle</name>
    <dbReference type="NCBI Taxonomy" id="110193"/>
    <lineage>
        <taxon>Eukaryota</taxon>
        <taxon>Metazoa</taxon>
        <taxon>Ecdysozoa</taxon>
        <taxon>Arthropoda</taxon>
        <taxon>Hexapoda</taxon>
        <taxon>Insecta</taxon>
        <taxon>Pterygota</taxon>
        <taxon>Neoptera</taxon>
        <taxon>Endopterygota</taxon>
        <taxon>Coleoptera</taxon>
        <taxon>Polyphaga</taxon>
        <taxon>Staphyliniformia</taxon>
        <taxon>Silphidae</taxon>
        <taxon>Nicrophorinae</taxon>
        <taxon>Nicrophorus</taxon>
    </lineage>
</organism>
<name>A0ABM1M7I5_NICVS</name>
<feature type="domain" description="DUF4097" evidence="1">
    <location>
        <begin position="124"/>
        <end position="285"/>
    </location>
</feature>
<accession>A0ABM1M7I5</accession>
<dbReference type="PANTHER" id="PTHR34094">
    <property type="match status" value="1"/>
</dbReference>
<dbReference type="InterPro" id="IPR025164">
    <property type="entry name" value="Toastrack_DUF4097"/>
</dbReference>
<gene>
    <name evidence="3" type="primary">LOC108558211</name>
</gene>